<dbReference type="STRING" id="234267.Acid_0978"/>
<dbReference type="InParanoid" id="Q02AE6"/>
<evidence type="ECO:0000313" key="1">
    <source>
        <dbReference type="EMBL" id="ABJ81976.1"/>
    </source>
</evidence>
<reference evidence="1" key="1">
    <citation type="submission" date="2006-10" db="EMBL/GenBank/DDBJ databases">
        <title>Complete sequence of Solibacter usitatus Ellin6076.</title>
        <authorList>
            <consortium name="US DOE Joint Genome Institute"/>
            <person name="Copeland A."/>
            <person name="Lucas S."/>
            <person name="Lapidus A."/>
            <person name="Barry K."/>
            <person name="Detter J.C."/>
            <person name="Glavina del Rio T."/>
            <person name="Hammon N."/>
            <person name="Israni S."/>
            <person name="Dalin E."/>
            <person name="Tice H."/>
            <person name="Pitluck S."/>
            <person name="Thompson L.S."/>
            <person name="Brettin T."/>
            <person name="Bruce D."/>
            <person name="Han C."/>
            <person name="Tapia R."/>
            <person name="Gilna P."/>
            <person name="Schmutz J."/>
            <person name="Larimer F."/>
            <person name="Land M."/>
            <person name="Hauser L."/>
            <person name="Kyrpides N."/>
            <person name="Mikhailova N."/>
            <person name="Janssen P.H."/>
            <person name="Kuske C.R."/>
            <person name="Richardson P."/>
        </authorList>
    </citation>
    <scope>NUCLEOTIDE SEQUENCE</scope>
    <source>
        <strain evidence="1">Ellin6076</strain>
    </source>
</reference>
<dbReference type="AlphaFoldDB" id="Q02AE6"/>
<name>Q02AE6_SOLUE</name>
<gene>
    <name evidence="1" type="ordered locus">Acid_0978</name>
</gene>
<dbReference type="Gene3D" id="3.30.460.40">
    <property type="match status" value="1"/>
</dbReference>
<dbReference type="EMBL" id="CP000473">
    <property type="protein sequence ID" value="ABJ81976.1"/>
    <property type="molecule type" value="Genomic_DNA"/>
</dbReference>
<dbReference type="HOGENOM" id="CLU_1625971_0_0_0"/>
<accession>Q02AE6</accession>
<dbReference type="SUPFAM" id="SSF81301">
    <property type="entry name" value="Nucleotidyltransferase"/>
    <property type="match status" value="1"/>
</dbReference>
<dbReference type="InterPro" id="IPR043519">
    <property type="entry name" value="NT_sf"/>
</dbReference>
<sequence>MPDSDFFAALHALHLGRVEFVVVGGLAAVLNGAPVNTFDLDIVPARNEDNVSKLLLVLEGLDAVYRIQPERRLKPTASHLRSTGHHNLLTNCGPLDVLGMIGHGLGYEALAPHTIEMEIGDGVRVRVLNLETIVALKEELAGEKDRAVLPVLRRTLQEKQRGR</sequence>
<protein>
    <submittedName>
        <fullName evidence="1">Uncharacterized protein</fullName>
    </submittedName>
</protein>
<proteinExistence type="predicted"/>
<organism evidence="1">
    <name type="scientific">Solibacter usitatus (strain Ellin6076)</name>
    <dbReference type="NCBI Taxonomy" id="234267"/>
    <lineage>
        <taxon>Bacteria</taxon>
        <taxon>Pseudomonadati</taxon>
        <taxon>Acidobacteriota</taxon>
        <taxon>Terriglobia</taxon>
        <taxon>Bryobacterales</taxon>
        <taxon>Solibacteraceae</taxon>
        <taxon>Candidatus Solibacter</taxon>
    </lineage>
</organism>
<dbReference type="KEGG" id="sus:Acid_0978"/>